<organism evidence="1 2">
    <name type="scientific">Acanthoscelides obtectus</name>
    <name type="common">Bean weevil</name>
    <name type="synonym">Bruchus obtectus</name>
    <dbReference type="NCBI Taxonomy" id="200917"/>
    <lineage>
        <taxon>Eukaryota</taxon>
        <taxon>Metazoa</taxon>
        <taxon>Ecdysozoa</taxon>
        <taxon>Arthropoda</taxon>
        <taxon>Hexapoda</taxon>
        <taxon>Insecta</taxon>
        <taxon>Pterygota</taxon>
        <taxon>Neoptera</taxon>
        <taxon>Endopterygota</taxon>
        <taxon>Coleoptera</taxon>
        <taxon>Polyphaga</taxon>
        <taxon>Cucujiformia</taxon>
        <taxon>Chrysomeloidea</taxon>
        <taxon>Chrysomelidae</taxon>
        <taxon>Bruchinae</taxon>
        <taxon>Bruchini</taxon>
        <taxon>Acanthoscelides</taxon>
    </lineage>
</organism>
<evidence type="ECO:0000313" key="2">
    <source>
        <dbReference type="Proteomes" id="UP001152888"/>
    </source>
</evidence>
<dbReference type="AlphaFoldDB" id="A0A9P0Q001"/>
<keyword evidence="2" id="KW-1185">Reference proteome</keyword>
<dbReference type="EMBL" id="CAKOFQ010007408">
    <property type="protein sequence ID" value="CAH2000465.1"/>
    <property type="molecule type" value="Genomic_DNA"/>
</dbReference>
<gene>
    <name evidence="1" type="ORF">ACAOBT_LOCUS25578</name>
</gene>
<accession>A0A9P0Q001</accession>
<comment type="caution">
    <text evidence="1">The sequence shown here is derived from an EMBL/GenBank/DDBJ whole genome shotgun (WGS) entry which is preliminary data.</text>
</comment>
<reference evidence="1" key="1">
    <citation type="submission" date="2022-03" db="EMBL/GenBank/DDBJ databases">
        <authorList>
            <person name="Sayadi A."/>
        </authorList>
    </citation>
    <scope>NUCLEOTIDE SEQUENCE</scope>
</reference>
<evidence type="ECO:0000313" key="1">
    <source>
        <dbReference type="EMBL" id="CAH2000465.1"/>
    </source>
</evidence>
<proteinExistence type="predicted"/>
<protein>
    <submittedName>
        <fullName evidence="1">Uncharacterized protein</fullName>
    </submittedName>
</protein>
<sequence>MGWMSRITGNVRESTEVCSVANIAEKKSVFGINHFGRYIRSELRGGFEKNKKHNFLIFCALWYSGVTPTNREKNDPRGRENVFFQDSVCGMGFILDPSVFKSDSLDSPSLIR</sequence>
<name>A0A9P0Q001_ACAOB</name>
<dbReference type="Proteomes" id="UP001152888">
    <property type="component" value="Unassembled WGS sequence"/>
</dbReference>